<dbReference type="EMBL" id="CP001339">
    <property type="protein sequence ID" value="ACL72316.1"/>
    <property type="molecule type" value="Genomic_DNA"/>
</dbReference>
<dbReference type="RefSeq" id="WP_012637799.1">
    <property type="nucleotide sequence ID" value="NC_011901.1"/>
</dbReference>
<evidence type="ECO:0000313" key="2">
    <source>
        <dbReference type="Proteomes" id="UP000002383"/>
    </source>
</evidence>
<dbReference type="OrthoDB" id="5724405at2"/>
<dbReference type="AlphaFoldDB" id="B8GQC1"/>
<dbReference type="Proteomes" id="UP000002383">
    <property type="component" value="Chromosome"/>
</dbReference>
<gene>
    <name evidence="1" type="ordered locus">Tgr7_1230</name>
</gene>
<accession>B8GQC1</accession>
<proteinExistence type="predicted"/>
<evidence type="ECO:0000313" key="1">
    <source>
        <dbReference type="EMBL" id="ACL72316.1"/>
    </source>
</evidence>
<protein>
    <recommendedName>
        <fullName evidence="3">Molecular chaperone</fullName>
    </recommendedName>
</protein>
<dbReference type="KEGG" id="tgr:Tgr7_1230"/>
<sequence>MLFRLPGLKATTTPDGIPTQPSKLRRWLEALPMVNMGEATRQFYEGLRSLNKAEMSPVDRLELMETLRPTAKVILAHLSRHFHNRTLPLPEKSRRIADLNRVLLVELGRGYRLAIVDLVQGGHKRQIQKWLGLACYRALRYTGDGVIHAWRLYTPLGQGIWHDIHELYAIAEKHGAHDTPVPDDELHQRDRGTVSDAYIRLCVLGLSRPPALRQGEVDKLNDYLQAAVHSAIIVSTPMPDSANGVTLTDLNGDRGPVHVNIAELPEGPQVRLFNLTPLIHEIREHLQHGGKPRATDMSTDLMRRLLDIWTRSSKRRFSRAQRDDDMNVTMGLTNIHIAISEEQEQVYGPKDKPAQFGDLSLQPISDVHRADREGQFLAKHDALGGADAWDMVGRGNVVTESYLTEKHTPAPIRAIGLGHAEAETWQVLNASAGGFCLRWPGQQPTRAQVGELIGLREKEGSHNQWRVGVIRWMLNKGEQGLEIGVQVLAPKTLLVTLEHAHMGQPSGDPVEALLLPAIKTIQQPPSLLAPTRRFRLGDQVIVNLAGRALRVKLSSQGEHTSLFTQFRYTSLGNVEQASPEASPGGDTFDKVWTLI</sequence>
<name>B8GQC1_THISH</name>
<reference evidence="1 2" key="1">
    <citation type="journal article" date="2011" name="Stand. Genomic Sci.">
        <title>Complete genome sequence of 'Thioalkalivibrio sulfidophilus' HL-EbGr7.</title>
        <authorList>
            <person name="Muyzer G."/>
            <person name="Sorokin D.Y."/>
            <person name="Mavromatis K."/>
            <person name="Lapidus A."/>
            <person name="Clum A."/>
            <person name="Ivanova N."/>
            <person name="Pati A."/>
            <person name="d'Haeseleer P."/>
            <person name="Woyke T."/>
            <person name="Kyrpides N.C."/>
        </authorList>
    </citation>
    <scope>NUCLEOTIDE SEQUENCE [LARGE SCALE GENOMIC DNA]</scope>
    <source>
        <strain evidence="1 2">HL-EbGR7</strain>
    </source>
</reference>
<dbReference type="STRING" id="396588.Tgr7_1230"/>
<organism evidence="1 2">
    <name type="scientific">Thioalkalivibrio sulfidiphilus (strain HL-EbGR7)</name>
    <dbReference type="NCBI Taxonomy" id="396588"/>
    <lineage>
        <taxon>Bacteria</taxon>
        <taxon>Pseudomonadati</taxon>
        <taxon>Pseudomonadota</taxon>
        <taxon>Gammaproteobacteria</taxon>
        <taxon>Chromatiales</taxon>
        <taxon>Ectothiorhodospiraceae</taxon>
        <taxon>Thioalkalivibrio</taxon>
    </lineage>
</organism>
<keyword evidence="2" id="KW-1185">Reference proteome</keyword>
<dbReference type="eggNOG" id="ENOG502Z85G">
    <property type="taxonomic scope" value="Bacteria"/>
</dbReference>
<dbReference type="HOGENOM" id="CLU_031627_1_0_6"/>
<evidence type="ECO:0008006" key="3">
    <source>
        <dbReference type="Google" id="ProtNLM"/>
    </source>
</evidence>